<name>A0A915LDH9_MELJA</name>
<dbReference type="SUPFAM" id="SSF47895">
    <property type="entry name" value="Transducin (alpha subunit), insertion domain"/>
    <property type="match status" value="1"/>
</dbReference>
<dbReference type="GO" id="GO:0003924">
    <property type="term" value="F:GTPase activity"/>
    <property type="evidence" value="ECO:0007669"/>
    <property type="project" value="InterPro"/>
</dbReference>
<feature type="binding site" evidence="7">
    <location>
        <position position="164"/>
    </location>
    <ligand>
        <name>Mg(2+)</name>
        <dbReference type="ChEBI" id="CHEBI:18420"/>
    </ligand>
</feature>
<dbReference type="PANTHER" id="PTHR10218:SF245">
    <property type="entry name" value="GUANINE NUCLEOTIDE-BINDING PROTEIN ALPHA-2 SUBUNIT-RELATED"/>
    <property type="match status" value="1"/>
</dbReference>
<feature type="binding site" evidence="6">
    <location>
        <position position="308"/>
    </location>
    <ligand>
        <name>GTP</name>
        <dbReference type="ChEBI" id="CHEBI:37565"/>
    </ligand>
</feature>
<reference evidence="9" key="1">
    <citation type="submission" date="2022-11" db="UniProtKB">
        <authorList>
            <consortium name="WormBaseParasite"/>
        </authorList>
    </citation>
    <scope>IDENTIFICATION</scope>
</reference>
<evidence type="ECO:0000256" key="4">
    <source>
        <dbReference type="ARBA" id="ARBA00023134"/>
    </source>
</evidence>
<dbReference type="SUPFAM" id="SSF52540">
    <property type="entry name" value="P-loop containing nucleoside triphosphate hydrolases"/>
    <property type="match status" value="1"/>
</dbReference>
<organism evidence="8 9">
    <name type="scientific">Meloidogyne javanica</name>
    <name type="common">Root-knot nematode worm</name>
    <dbReference type="NCBI Taxonomy" id="6303"/>
    <lineage>
        <taxon>Eukaryota</taxon>
        <taxon>Metazoa</taxon>
        <taxon>Ecdysozoa</taxon>
        <taxon>Nematoda</taxon>
        <taxon>Chromadorea</taxon>
        <taxon>Rhabditida</taxon>
        <taxon>Tylenchina</taxon>
        <taxon>Tylenchomorpha</taxon>
        <taxon>Tylenchoidea</taxon>
        <taxon>Meloidogynidae</taxon>
        <taxon>Meloidogyninae</taxon>
        <taxon>Meloidogyne</taxon>
        <taxon>Meloidogyne incognita group</taxon>
    </lineage>
</organism>
<dbReference type="GO" id="GO:0031683">
    <property type="term" value="F:G-protein beta/gamma-subunit complex binding"/>
    <property type="evidence" value="ECO:0007669"/>
    <property type="project" value="InterPro"/>
</dbReference>
<dbReference type="CDD" id="cd00066">
    <property type="entry name" value="G-alpha"/>
    <property type="match status" value="1"/>
</dbReference>
<keyword evidence="3 7" id="KW-0460">Magnesium</keyword>
<dbReference type="PRINTS" id="PR00318">
    <property type="entry name" value="GPROTEINA"/>
</dbReference>
<dbReference type="Proteomes" id="UP000887561">
    <property type="component" value="Unplaced"/>
</dbReference>
<evidence type="ECO:0000256" key="7">
    <source>
        <dbReference type="PIRSR" id="PIRSR601019-2"/>
    </source>
</evidence>
<protein>
    <submittedName>
        <fullName evidence="9">Uncharacterized protein</fullName>
    </submittedName>
</protein>
<feature type="binding site" evidence="6">
    <location>
        <begin position="252"/>
        <end position="255"/>
    </location>
    <ligand>
        <name>GTP</name>
        <dbReference type="ChEBI" id="CHEBI:37565"/>
    </ligand>
</feature>
<keyword evidence="4 6" id="KW-0342">GTP-binding</keyword>
<evidence type="ECO:0000313" key="8">
    <source>
        <dbReference type="Proteomes" id="UP000887561"/>
    </source>
</evidence>
<proteinExistence type="predicted"/>
<evidence type="ECO:0000256" key="1">
    <source>
        <dbReference type="ARBA" id="ARBA00022723"/>
    </source>
</evidence>
<feature type="binding site" evidence="6">
    <location>
        <begin position="158"/>
        <end position="164"/>
    </location>
    <ligand>
        <name>GTP</name>
        <dbReference type="ChEBI" id="CHEBI:37565"/>
    </ligand>
</feature>
<dbReference type="WBParaSite" id="scaffold10481_cov273.g14848">
    <property type="protein sequence ID" value="scaffold10481_cov273.g14848"/>
    <property type="gene ID" value="scaffold10481_cov273.g14848"/>
</dbReference>
<feature type="binding site" evidence="6">
    <location>
        <begin position="43"/>
        <end position="48"/>
    </location>
    <ligand>
        <name>GTP</name>
        <dbReference type="ChEBI" id="CHEBI:37565"/>
    </ligand>
</feature>
<dbReference type="InterPro" id="IPR001019">
    <property type="entry name" value="Gprotein_alpha_su"/>
</dbReference>
<evidence type="ECO:0000256" key="6">
    <source>
        <dbReference type="PIRSR" id="PIRSR601019-1"/>
    </source>
</evidence>
<dbReference type="SMART" id="SM00275">
    <property type="entry name" value="G_alpha"/>
    <property type="match status" value="1"/>
</dbReference>
<dbReference type="InterPro" id="IPR027417">
    <property type="entry name" value="P-loop_NTPase"/>
</dbReference>
<dbReference type="GO" id="GO:0001664">
    <property type="term" value="F:G protein-coupled receptor binding"/>
    <property type="evidence" value="ECO:0007669"/>
    <property type="project" value="TreeGrafter"/>
</dbReference>
<keyword evidence="1 7" id="KW-0479">Metal-binding</keyword>
<evidence type="ECO:0000313" key="9">
    <source>
        <dbReference type="WBParaSite" id="scaffold10481_cov273.g14848"/>
    </source>
</evidence>
<dbReference type="AlphaFoldDB" id="A0A915LDH9"/>
<dbReference type="GO" id="GO:0005834">
    <property type="term" value="C:heterotrimeric G-protein complex"/>
    <property type="evidence" value="ECO:0007669"/>
    <property type="project" value="TreeGrafter"/>
</dbReference>
<dbReference type="GO" id="GO:0046872">
    <property type="term" value="F:metal ion binding"/>
    <property type="evidence" value="ECO:0007669"/>
    <property type="project" value="UniProtKB-KW"/>
</dbReference>
<dbReference type="Pfam" id="PF00503">
    <property type="entry name" value="G-alpha"/>
    <property type="match status" value="1"/>
</dbReference>
<keyword evidence="5" id="KW-0807">Transducer</keyword>
<dbReference type="InterPro" id="IPR011025">
    <property type="entry name" value="GproteinA_insert"/>
</dbReference>
<sequence length="340" mass="38988">MGICQSQEEKESESKTKQIDKDLLQAHIAHQKIVKLLLLGAGECGKSTILKQMRFAFSVLAMATLLHGMSKLNISFENKGLESAARVVLDIVRKGEESEPYTDELVQAIKALWADKNIKEKVLPRGQEFQLVENSKYFLDAIDRTSNPDYRPTEQDILLSRIKTTGIIEVAFKMKTVDFLVFDVGGQRSERKKWIHCFENVNSIIFITAISEFDQVLFEDEATNRMLESMRLFESICNSRWFINTSMIVFLNKTDLFIEKIKRKTIKVCFNDYKGSDLYEEQVKFIEEKFEALNANPDKTLYMHQTCATDTNQVNKLQGNSSFMAPFSVSLSHVTQFIPS</sequence>
<dbReference type="GO" id="GO:0007188">
    <property type="term" value="P:adenylate cyclase-modulating G protein-coupled receptor signaling pathway"/>
    <property type="evidence" value="ECO:0007669"/>
    <property type="project" value="TreeGrafter"/>
</dbReference>
<feature type="binding site" evidence="6">
    <location>
        <begin position="183"/>
        <end position="187"/>
    </location>
    <ligand>
        <name>GTP</name>
        <dbReference type="ChEBI" id="CHEBI:37565"/>
    </ligand>
</feature>
<feature type="binding site" evidence="7">
    <location>
        <position position="47"/>
    </location>
    <ligand>
        <name>Mg(2+)</name>
        <dbReference type="ChEBI" id="CHEBI:18420"/>
    </ligand>
</feature>
<evidence type="ECO:0000256" key="5">
    <source>
        <dbReference type="ARBA" id="ARBA00023224"/>
    </source>
</evidence>
<dbReference type="PROSITE" id="PS51882">
    <property type="entry name" value="G_ALPHA"/>
    <property type="match status" value="1"/>
</dbReference>
<dbReference type="Gene3D" id="3.40.50.300">
    <property type="entry name" value="P-loop containing nucleotide triphosphate hydrolases"/>
    <property type="match status" value="1"/>
</dbReference>
<evidence type="ECO:0000256" key="2">
    <source>
        <dbReference type="ARBA" id="ARBA00022741"/>
    </source>
</evidence>
<dbReference type="GO" id="GO:0005737">
    <property type="term" value="C:cytoplasm"/>
    <property type="evidence" value="ECO:0007669"/>
    <property type="project" value="TreeGrafter"/>
</dbReference>
<keyword evidence="2 6" id="KW-0547">Nucleotide-binding</keyword>
<dbReference type="GO" id="GO:0005525">
    <property type="term" value="F:GTP binding"/>
    <property type="evidence" value="ECO:0007669"/>
    <property type="project" value="UniProtKB-KW"/>
</dbReference>
<dbReference type="Gene3D" id="1.10.400.10">
    <property type="entry name" value="GI Alpha 1, domain 2-like"/>
    <property type="match status" value="1"/>
</dbReference>
<dbReference type="PANTHER" id="PTHR10218">
    <property type="entry name" value="GTP-BINDING PROTEIN ALPHA SUBUNIT"/>
    <property type="match status" value="1"/>
</dbReference>
<dbReference type="FunFam" id="3.40.50.300:FF:000563">
    <property type="entry name" value="Guanine nucleotide-binding protein alpha subunit"/>
    <property type="match status" value="1"/>
</dbReference>
<keyword evidence="8" id="KW-1185">Reference proteome</keyword>
<accession>A0A915LDH9</accession>
<evidence type="ECO:0000256" key="3">
    <source>
        <dbReference type="ARBA" id="ARBA00022842"/>
    </source>
</evidence>